<proteinExistence type="predicted"/>
<protein>
    <submittedName>
        <fullName evidence="1">Uncharacterized protein</fullName>
    </submittedName>
</protein>
<sequence length="86" mass="9976">MANTSSVNEEDEIMRISKMMHFTVNVFLLINESITDDSLIPYPCNCQLSFRQISSKTSSPSSVSLRRPHIDRSNSQFRKYFSHMSR</sequence>
<reference evidence="1" key="1">
    <citation type="submission" date="2020-08" db="EMBL/GenBank/DDBJ databases">
        <title>Multicomponent nature underlies the extraordinary mechanical properties of spider dragline silk.</title>
        <authorList>
            <person name="Kono N."/>
            <person name="Nakamura H."/>
            <person name="Mori M."/>
            <person name="Yoshida Y."/>
            <person name="Ohtoshi R."/>
            <person name="Malay A.D."/>
            <person name="Moran D.A.P."/>
            <person name="Tomita M."/>
            <person name="Numata K."/>
            <person name="Arakawa K."/>
        </authorList>
    </citation>
    <scope>NUCLEOTIDE SEQUENCE</scope>
</reference>
<accession>A0A8X6XID6</accession>
<gene>
    <name evidence="1" type="ORF">TNIN_291881</name>
</gene>
<organism evidence="1 2">
    <name type="scientific">Trichonephila inaurata madagascariensis</name>
    <dbReference type="NCBI Taxonomy" id="2747483"/>
    <lineage>
        <taxon>Eukaryota</taxon>
        <taxon>Metazoa</taxon>
        <taxon>Ecdysozoa</taxon>
        <taxon>Arthropoda</taxon>
        <taxon>Chelicerata</taxon>
        <taxon>Arachnida</taxon>
        <taxon>Araneae</taxon>
        <taxon>Araneomorphae</taxon>
        <taxon>Entelegynae</taxon>
        <taxon>Araneoidea</taxon>
        <taxon>Nephilidae</taxon>
        <taxon>Trichonephila</taxon>
        <taxon>Trichonephila inaurata</taxon>
    </lineage>
</organism>
<dbReference type="Proteomes" id="UP000886998">
    <property type="component" value="Unassembled WGS sequence"/>
</dbReference>
<evidence type="ECO:0000313" key="2">
    <source>
        <dbReference type="Proteomes" id="UP000886998"/>
    </source>
</evidence>
<comment type="caution">
    <text evidence="1">The sequence shown here is derived from an EMBL/GenBank/DDBJ whole genome shotgun (WGS) entry which is preliminary data.</text>
</comment>
<dbReference type="AlphaFoldDB" id="A0A8X6XID6"/>
<name>A0A8X6XID6_9ARAC</name>
<dbReference type="EMBL" id="BMAV01009466">
    <property type="protein sequence ID" value="GFY53739.1"/>
    <property type="molecule type" value="Genomic_DNA"/>
</dbReference>
<evidence type="ECO:0000313" key="1">
    <source>
        <dbReference type="EMBL" id="GFY53739.1"/>
    </source>
</evidence>
<keyword evidence="2" id="KW-1185">Reference proteome</keyword>